<evidence type="ECO:0000256" key="1">
    <source>
        <dbReference type="SAM" id="MobiDB-lite"/>
    </source>
</evidence>
<feature type="compositionally biased region" description="Acidic residues" evidence="1">
    <location>
        <begin position="1"/>
        <end position="10"/>
    </location>
</feature>
<dbReference type="InParanoid" id="A0A1Y5U5T7"/>
<sequence>MTGDSDDFVPLDEAKRQGDDGGAAGRSGFRGPVEWAEAPVTPLGHWAGTYYFLSRAAEIRTLHFKDLRASGILSLFGGRVDWLSEVWPMFDQRGRPIPGAFSANDAAAGLIRACEDEGFFDPAADLRGPGIWRADDLEGYEGGLILHCGDRIGLVTAEGRVIWGKAGRRLGAHVYPKRRRQPRPADVPASARDVAELEGFLGSWNWGRPSDPKVILGYLACAMMVGATRWRPHVWVTGDAGTGKSELEKFVWDLLGDAVWRASWPTAAAIFQGLDNAARPVALDEIESEPGSRRVQELVKTARLASTDEQSGIARGSIGGTASIWRIRACFWFSSIIPAPLSPQDRSRIVVLDMGQLENAGEGAGAFLEARASFAGLGPRLRARLIAGWGRYVQNEAANGLVLAEDGLAARVQAQMGAILAGYWTLAHDRPITFEEARALAEALEPERFSVDAEDSNAALCLQRLMQSEVDAQGDNDGLWRVSIGHLLARNGGNPKGRHSRVLRAHGLAVAERPDPADPAGPDRRWLQVKLSHDLLDRQVYRETEWERGGWAVALARLPGAIKPRVTVNFGDYVSGKAVWLPWETLGERFADGDPGEVTGGADGLP</sequence>
<proteinExistence type="predicted"/>
<reference evidence="2 3" key="1">
    <citation type="submission" date="2017-03" db="EMBL/GenBank/DDBJ databases">
        <authorList>
            <person name="Afonso C.L."/>
            <person name="Miller P.J."/>
            <person name="Scott M.A."/>
            <person name="Spackman E."/>
            <person name="Goraichik I."/>
            <person name="Dimitrov K.M."/>
            <person name="Suarez D.L."/>
            <person name="Swayne D.E."/>
        </authorList>
    </citation>
    <scope>NUCLEOTIDE SEQUENCE [LARGE SCALE GENOMIC DNA]</scope>
    <source>
        <strain evidence="2 3">CECT 7691</strain>
    </source>
</reference>
<evidence type="ECO:0000313" key="3">
    <source>
        <dbReference type="Proteomes" id="UP000193200"/>
    </source>
</evidence>
<gene>
    <name evidence="2" type="ORF">OCH7691_04461</name>
</gene>
<name>A0A1Y5U5T7_9PROT</name>
<protein>
    <recommendedName>
        <fullName evidence="4">DUF927 domain-containing protein</fullName>
    </recommendedName>
</protein>
<evidence type="ECO:0000313" key="2">
    <source>
        <dbReference type="EMBL" id="SLN77566.1"/>
    </source>
</evidence>
<dbReference type="Proteomes" id="UP000193200">
    <property type="component" value="Unassembled WGS sequence"/>
</dbReference>
<feature type="region of interest" description="Disordered" evidence="1">
    <location>
        <begin position="1"/>
        <end position="30"/>
    </location>
</feature>
<organism evidence="2 3">
    <name type="scientific">Oceanibacterium hippocampi</name>
    <dbReference type="NCBI Taxonomy" id="745714"/>
    <lineage>
        <taxon>Bacteria</taxon>
        <taxon>Pseudomonadati</taxon>
        <taxon>Pseudomonadota</taxon>
        <taxon>Alphaproteobacteria</taxon>
        <taxon>Sneathiellales</taxon>
        <taxon>Sneathiellaceae</taxon>
        <taxon>Oceanibacterium</taxon>
    </lineage>
</organism>
<keyword evidence="3" id="KW-1185">Reference proteome</keyword>
<dbReference type="AlphaFoldDB" id="A0A1Y5U5T7"/>
<dbReference type="OrthoDB" id="7208869at2"/>
<dbReference type="EMBL" id="FWFR01000008">
    <property type="protein sequence ID" value="SLN77566.1"/>
    <property type="molecule type" value="Genomic_DNA"/>
</dbReference>
<dbReference type="RefSeq" id="WP_085885795.1">
    <property type="nucleotide sequence ID" value="NZ_FWFR01000008.1"/>
</dbReference>
<evidence type="ECO:0008006" key="4">
    <source>
        <dbReference type="Google" id="ProtNLM"/>
    </source>
</evidence>
<accession>A0A1Y5U5T7</accession>